<dbReference type="InterPro" id="IPR029058">
    <property type="entry name" value="AB_hydrolase_fold"/>
</dbReference>
<keyword evidence="1" id="KW-0378">Hydrolase</keyword>
<dbReference type="RefSeq" id="WP_068004018.1">
    <property type="nucleotide sequence ID" value="NZ_QQBC01000003.1"/>
</dbReference>
<feature type="domain" description="AB hydrolase-1" evidence="2">
    <location>
        <begin position="24"/>
        <end position="275"/>
    </location>
</feature>
<dbReference type="Proteomes" id="UP000254869">
    <property type="component" value="Unassembled WGS sequence"/>
</dbReference>
<comment type="caution">
    <text evidence="3">The sequence shown here is derived from an EMBL/GenBank/DDBJ whole genome shotgun (WGS) entry which is preliminary data.</text>
</comment>
<name>A0A370IA06_9NOCA</name>
<dbReference type="SUPFAM" id="SSF53474">
    <property type="entry name" value="alpha/beta-Hydrolases"/>
    <property type="match status" value="1"/>
</dbReference>
<evidence type="ECO:0000256" key="1">
    <source>
        <dbReference type="ARBA" id="ARBA00022801"/>
    </source>
</evidence>
<evidence type="ECO:0000313" key="3">
    <source>
        <dbReference type="EMBL" id="RDI67547.1"/>
    </source>
</evidence>
<gene>
    <name evidence="3" type="ORF">DFR76_103618</name>
</gene>
<accession>A0A370IA06</accession>
<keyword evidence="4" id="KW-1185">Reference proteome</keyword>
<sequence>MEFEEIVIETDRLNFPALAAGTGPVVLCWHGFPDHPATFGPLARRLVAAGRRVVAPFLRGHHPATATELTYAGGITLAADAAAVAAALDPAGVDMIGHDIGAGAVARVAAAWPERLRRGVTMAVPPPATLPGLFTDPAQLRRFFYIWLFQLPGLAEHIVTADRGLIDYLWSTWSPNLDPGTHRQLVHELYGDPVLMTNALRLYRANFDRGLHDPELAHLETTTEAPASIPLLVLGATDDGCIPPSGYAAAESGLAPGSRIEILDDAGHFMHLERPDAVADLALEWFGAS</sequence>
<evidence type="ECO:0000259" key="2">
    <source>
        <dbReference type="Pfam" id="PF00561"/>
    </source>
</evidence>
<dbReference type="Pfam" id="PF00561">
    <property type="entry name" value="Abhydrolase_1"/>
    <property type="match status" value="1"/>
</dbReference>
<dbReference type="GO" id="GO:0016787">
    <property type="term" value="F:hydrolase activity"/>
    <property type="evidence" value="ECO:0007669"/>
    <property type="project" value="UniProtKB-KW"/>
</dbReference>
<proteinExistence type="predicted"/>
<reference evidence="3 4" key="1">
    <citation type="submission" date="2018-07" db="EMBL/GenBank/DDBJ databases">
        <title>Genomic Encyclopedia of Type Strains, Phase IV (KMG-IV): sequencing the most valuable type-strain genomes for metagenomic binning, comparative biology and taxonomic classification.</title>
        <authorList>
            <person name="Goeker M."/>
        </authorList>
    </citation>
    <scope>NUCLEOTIDE SEQUENCE [LARGE SCALE GENOMIC DNA]</scope>
    <source>
        <strain evidence="3 4">DSM 44290</strain>
    </source>
</reference>
<evidence type="ECO:0000313" key="4">
    <source>
        <dbReference type="Proteomes" id="UP000254869"/>
    </source>
</evidence>
<dbReference type="Gene3D" id="3.40.50.1820">
    <property type="entry name" value="alpha/beta hydrolase"/>
    <property type="match status" value="1"/>
</dbReference>
<dbReference type="EMBL" id="QQBC01000003">
    <property type="protein sequence ID" value="RDI67547.1"/>
    <property type="molecule type" value="Genomic_DNA"/>
</dbReference>
<protein>
    <submittedName>
        <fullName evidence="3">Pimeloyl-ACP methyl ester carboxylesterase</fullName>
    </submittedName>
</protein>
<organism evidence="3 4">
    <name type="scientific">Nocardia pseudobrasiliensis</name>
    <dbReference type="NCBI Taxonomy" id="45979"/>
    <lineage>
        <taxon>Bacteria</taxon>
        <taxon>Bacillati</taxon>
        <taxon>Actinomycetota</taxon>
        <taxon>Actinomycetes</taxon>
        <taxon>Mycobacteriales</taxon>
        <taxon>Nocardiaceae</taxon>
        <taxon>Nocardia</taxon>
    </lineage>
</organism>
<dbReference type="InterPro" id="IPR000073">
    <property type="entry name" value="AB_hydrolase_1"/>
</dbReference>
<dbReference type="STRING" id="1210086.GCA_001613105_05672"/>
<dbReference type="InterPro" id="IPR000639">
    <property type="entry name" value="Epox_hydrolase-like"/>
</dbReference>
<dbReference type="PRINTS" id="PR00412">
    <property type="entry name" value="EPOXHYDRLASE"/>
</dbReference>
<dbReference type="AlphaFoldDB" id="A0A370IA06"/>
<dbReference type="PANTHER" id="PTHR43329">
    <property type="entry name" value="EPOXIDE HYDROLASE"/>
    <property type="match status" value="1"/>
</dbReference>